<gene>
    <name evidence="5" type="ORF">ENV60_04285</name>
</gene>
<keyword evidence="2 3" id="KW-0326">Glycosidase</keyword>
<dbReference type="InterPro" id="IPR011496">
    <property type="entry name" value="O-GlcNAcase_cat"/>
</dbReference>
<dbReference type="EMBL" id="DTGZ01000079">
    <property type="protein sequence ID" value="HGV97496.1"/>
    <property type="molecule type" value="Genomic_DNA"/>
</dbReference>
<sequence length="291" mass="34273">MENKYFGVIEGFYHRPYTFSERGDLIKFLAHLNLNTYVYAPKSDPYHRKEYHKLYPAKKVEEFKNLNNLAQISGVYFNYALSPGVKPDMKSIIKKISQMIETGIKHYSLLYDDIKITLNSENARIQTETANELYEFLKKKVGNPILFFCPTQYCGFEESDYLKKIAENLNLEIKIFWTGPKVVSRRITEKDIDRISKIIKRKPLIWDNLFANDYIPGVIWKFPYRGREPEIIGNVCGILINPMNQYKMSKPLIFTAARFFLKPCNYIPKDTWREAKNIIFKIGDRLTFPPF</sequence>
<reference evidence="5" key="1">
    <citation type="journal article" date="2020" name="mSystems">
        <title>Genome- and Community-Level Interaction Insights into Carbon Utilization and Element Cycling Functions of Hydrothermarchaeota in Hydrothermal Sediment.</title>
        <authorList>
            <person name="Zhou Z."/>
            <person name="Liu Y."/>
            <person name="Xu W."/>
            <person name="Pan J."/>
            <person name="Luo Z.H."/>
            <person name="Li M."/>
        </authorList>
    </citation>
    <scope>NUCLEOTIDE SEQUENCE [LARGE SCALE GENOMIC DNA]</scope>
    <source>
        <strain evidence="5">SpSt-774</strain>
    </source>
</reference>
<keyword evidence="1 3" id="KW-0378">Hydrolase</keyword>
<evidence type="ECO:0000313" key="5">
    <source>
        <dbReference type="EMBL" id="HGV97496.1"/>
    </source>
</evidence>
<evidence type="ECO:0000256" key="3">
    <source>
        <dbReference type="PROSITE-ProRule" id="PRU01353"/>
    </source>
</evidence>
<dbReference type="PANTHER" id="PTHR13170">
    <property type="entry name" value="O-GLCNACASE"/>
    <property type="match status" value="1"/>
</dbReference>
<dbReference type="InterPro" id="IPR051822">
    <property type="entry name" value="Glycosyl_Hydrolase_84"/>
</dbReference>
<dbReference type="GO" id="GO:0009100">
    <property type="term" value="P:glycoprotein metabolic process"/>
    <property type="evidence" value="ECO:0007669"/>
    <property type="project" value="TreeGrafter"/>
</dbReference>
<dbReference type="AlphaFoldDB" id="A0A7C4XK65"/>
<proteinExistence type="inferred from homology"/>
<evidence type="ECO:0000256" key="2">
    <source>
        <dbReference type="ARBA" id="ARBA00023295"/>
    </source>
</evidence>
<protein>
    <recommendedName>
        <fullName evidence="4">GH84 domain-containing protein</fullName>
    </recommendedName>
</protein>
<evidence type="ECO:0000259" key="4">
    <source>
        <dbReference type="PROSITE" id="PS52009"/>
    </source>
</evidence>
<dbReference type="GO" id="GO:0016231">
    <property type="term" value="F:beta-N-acetylglucosaminidase activity"/>
    <property type="evidence" value="ECO:0007669"/>
    <property type="project" value="TreeGrafter"/>
</dbReference>
<comment type="caution">
    <text evidence="5">The sequence shown here is derived from an EMBL/GenBank/DDBJ whole genome shotgun (WGS) entry which is preliminary data.</text>
</comment>
<dbReference type="PANTHER" id="PTHR13170:SF16">
    <property type="entry name" value="PROTEIN O-GLCNACASE"/>
    <property type="match status" value="1"/>
</dbReference>
<organism evidence="5">
    <name type="scientific">candidate division WOR-3 bacterium</name>
    <dbReference type="NCBI Taxonomy" id="2052148"/>
    <lineage>
        <taxon>Bacteria</taxon>
        <taxon>Bacteria division WOR-3</taxon>
    </lineage>
</organism>
<dbReference type="Pfam" id="PF07555">
    <property type="entry name" value="NAGidase"/>
    <property type="match status" value="1"/>
</dbReference>
<dbReference type="InterPro" id="IPR017853">
    <property type="entry name" value="GH"/>
</dbReference>
<accession>A0A7C4XK65</accession>
<dbReference type="SUPFAM" id="SSF51445">
    <property type="entry name" value="(Trans)glycosidases"/>
    <property type="match status" value="1"/>
</dbReference>
<evidence type="ECO:0000256" key="1">
    <source>
        <dbReference type="ARBA" id="ARBA00022801"/>
    </source>
</evidence>
<comment type="similarity">
    <text evidence="3">Belongs to the glycosyl hydrolase 84 family.</text>
</comment>
<feature type="domain" description="GH84" evidence="4">
    <location>
        <begin position="4"/>
        <end position="264"/>
    </location>
</feature>
<feature type="active site" description="Proton donor" evidence="3">
    <location>
        <position position="113"/>
    </location>
</feature>
<dbReference type="Gene3D" id="3.20.20.80">
    <property type="entry name" value="Glycosidases"/>
    <property type="match status" value="1"/>
</dbReference>
<name>A0A7C4XK65_UNCW3</name>
<dbReference type="PROSITE" id="PS52009">
    <property type="entry name" value="GH84"/>
    <property type="match status" value="1"/>
</dbReference>